<dbReference type="Pfam" id="PF13664">
    <property type="entry name" value="DUF4149"/>
    <property type="match status" value="1"/>
</dbReference>
<evidence type="ECO:0000259" key="9">
    <source>
        <dbReference type="Pfam" id="PF13664"/>
    </source>
</evidence>
<dbReference type="AlphaFoldDB" id="A0A5A7P3W2"/>
<evidence type="ECO:0000256" key="4">
    <source>
        <dbReference type="ARBA" id="ARBA00023136"/>
    </source>
</evidence>
<comment type="subcellular location">
    <subcellularLocation>
        <location evidence="1">Membrane</location>
    </subcellularLocation>
</comment>
<dbReference type="InterPro" id="IPR025423">
    <property type="entry name" value="TMEM205-like"/>
</dbReference>
<feature type="transmembrane region" description="Helical" evidence="7">
    <location>
        <begin position="328"/>
        <end position="348"/>
    </location>
</feature>
<evidence type="ECO:0000256" key="3">
    <source>
        <dbReference type="ARBA" id="ARBA00022989"/>
    </source>
</evidence>
<evidence type="ECO:0000256" key="7">
    <source>
        <dbReference type="SAM" id="Phobius"/>
    </source>
</evidence>
<keyword evidence="8" id="KW-0732">Signal</keyword>
<keyword evidence="3 7" id="KW-1133">Transmembrane helix</keyword>
<dbReference type="EMBL" id="BKCP01002002">
    <property type="protein sequence ID" value="GER27523.1"/>
    <property type="molecule type" value="Genomic_DNA"/>
</dbReference>
<evidence type="ECO:0000313" key="11">
    <source>
        <dbReference type="Proteomes" id="UP000325081"/>
    </source>
</evidence>
<evidence type="ECO:0000256" key="1">
    <source>
        <dbReference type="ARBA" id="ARBA00004370"/>
    </source>
</evidence>
<feature type="compositionally biased region" description="Polar residues" evidence="6">
    <location>
        <begin position="371"/>
        <end position="386"/>
    </location>
</feature>
<keyword evidence="11" id="KW-1185">Reference proteome</keyword>
<feature type="region of interest" description="Disordered" evidence="6">
    <location>
        <begin position="55"/>
        <end position="91"/>
    </location>
</feature>
<gene>
    <name evidence="10" type="ORF">STAS_03240</name>
</gene>
<keyword evidence="5" id="KW-0175">Coiled coil</keyword>
<accession>A0A5A7P3W2</accession>
<feature type="chain" id="PRO_5022886434" evidence="8">
    <location>
        <begin position="18"/>
        <end position="466"/>
    </location>
</feature>
<evidence type="ECO:0000256" key="6">
    <source>
        <dbReference type="SAM" id="MobiDB-lite"/>
    </source>
</evidence>
<keyword evidence="2 7" id="KW-0812">Transmembrane</keyword>
<feature type="transmembrane region" description="Helical" evidence="7">
    <location>
        <begin position="257"/>
        <end position="283"/>
    </location>
</feature>
<sequence>MMNALALGLVLTSLLTAGFFSPTPETRQQPAANDEVIVKDGHRVVVVEFEKDDGGHTKVLISPPEHESETTGKSEISESMKSDENEEAAPKFRPRELVCDAYGKCKHKIASAFEKTKEAVADKVHAVEDEAKQTMDKTSEKSHEIKEGAKKEALEIKEGAKKVKEKIKDEAKETKDKISEKSNEIKEAAKKESSEIKEGAKRVEEEAFRKAEGAHEMAKAAKREGEKELGEIVRGLREIGRDVFNYLFFSPGRWGPLFGILHLMGFASAYGTCVWVTFASSYVLAGSLPRGQFGVVQSRIYPVYFRALAYSLGLAILGHVLMMGRAGLLHGFNLAGAVGMVLANMLYLEPRAAKVMVQRMKKEKEEGAVNEGSQMATEPSSGTRATGSIAETAGRGSLATAENLGRKEKQQQKNEEEEIAAKAELARLSEKLRGLNSYSSFLNVLTLMSLTWHLVHLGHRLHAACY</sequence>
<organism evidence="10 11">
    <name type="scientific">Striga asiatica</name>
    <name type="common">Asiatic witchweed</name>
    <name type="synonym">Buchnera asiatica</name>
    <dbReference type="NCBI Taxonomy" id="4170"/>
    <lineage>
        <taxon>Eukaryota</taxon>
        <taxon>Viridiplantae</taxon>
        <taxon>Streptophyta</taxon>
        <taxon>Embryophyta</taxon>
        <taxon>Tracheophyta</taxon>
        <taxon>Spermatophyta</taxon>
        <taxon>Magnoliopsida</taxon>
        <taxon>eudicotyledons</taxon>
        <taxon>Gunneridae</taxon>
        <taxon>Pentapetalae</taxon>
        <taxon>asterids</taxon>
        <taxon>lamiids</taxon>
        <taxon>Lamiales</taxon>
        <taxon>Orobanchaceae</taxon>
        <taxon>Buchnereae</taxon>
        <taxon>Striga</taxon>
    </lineage>
</organism>
<feature type="domain" description="TMEM205-like" evidence="9">
    <location>
        <begin position="265"/>
        <end position="360"/>
    </location>
</feature>
<feature type="region of interest" description="Disordered" evidence="6">
    <location>
        <begin position="131"/>
        <end position="153"/>
    </location>
</feature>
<feature type="region of interest" description="Disordered" evidence="6">
    <location>
        <begin position="166"/>
        <end position="198"/>
    </location>
</feature>
<dbReference type="OrthoDB" id="1641132at2759"/>
<comment type="caution">
    <text evidence="10">The sequence shown here is derived from an EMBL/GenBank/DDBJ whole genome shotgun (WGS) entry which is preliminary data.</text>
</comment>
<feature type="transmembrane region" description="Helical" evidence="7">
    <location>
        <begin position="303"/>
        <end position="322"/>
    </location>
</feature>
<dbReference type="GO" id="GO:0016020">
    <property type="term" value="C:membrane"/>
    <property type="evidence" value="ECO:0007669"/>
    <property type="project" value="UniProtKB-SubCell"/>
</dbReference>
<feature type="region of interest" description="Disordered" evidence="6">
    <location>
        <begin position="365"/>
        <end position="392"/>
    </location>
</feature>
<keyword evidence="4 7" id="KW-0472">Membrane</keyword>
<evidence type="ECO:0000256" key="2">
    <source>
        <dbReference type="ARBA" id="ARBA00022692"/>
    </source>
</evidence>
<feature type="coiled-coil region" evidence="5">
    <location>
        <begin position="398"/>
        <end position="427"/>
    </location>
</feature>
<protein>
    <submittedName>
        <fullName evidence="10">Late embryogenesis abundant protein</fullName>
    </submittedName>
</protein>
<dbReference type="Gene3D" id="1.10.287.700">
    <property type="entry name" value="Helix hairpin bin"/>
    <property type="match status" value="1"/>
</dbReference>
<dbReference type="PANTHER" id="PTHR47652">
    <property type="entry name" value="MITOCHONDRIAL IMPORT INNER MEMBRANE TRANSLOCASE SUBUNIT TIM44"/>
    <property type="match status" value="1"/>
</dbReference>
<feature type="signal peptide" evidence="8">
    <location>
        <begin position="1"/>
        <end position="17"/>
    </location>
</feature>
<feature type="compositionally biased region" description="Basic and acidic residues" evidence="6">
    <location>
        <begin position="64"/>
        <end position="91"/>
    </location>
</feature>
<proteinExistence type="predicted"/>
<evidence type="ECO:0000256" key="5">
    <source>
        <dbReference type="SAM" id="Coils"/>
    </source>
</evidence>
<evidence type="ECO:0000256" key="8">
    <source>
        <dbReference type="SAM" id="SignalP"/>
    </source>
</evidence>
<name>A0A5A7P3W2_STRAF</name>
<dbReference type="Proteomes" id="UP000325081">
    <property type="component" value="Unassembled WGS sequence"/>
</dbReference>
<reference evidence="11" key="1">
    <citation type="journal article" date="2019" name="Curr. Biol.">
        <title>Genome Sequence of Striga asiatica Provides Insight into the Evolution of Plant Parasitism.</title>
        <authorList>
            <person name="Yoshida S."/>
            <person name="Kim S."/>
            <person name="Wafula E.K."/>
            <person name="Tanskanen J."/>
            <person name="Kim Y.M."/>
            <person name="Honaas L."/>
            <person name="Yang Z."/>
            <person name="Spallek T."/>
            <person name="Conn C.E."/>
            <person name="Ichihashi Y."/>
            <person name="Cheong K."/>
            <person name="Cui S."/>
            <person name="Der J.P."/>
            <person name="Gundlach H."/>
            <person name="Jiao Y."/>
            <person name="Hori C."/>
            <person name="Ishida J.K."/>
            <person name="Kasahara H."/>
            <person name="Kiba T."/>
            <person name="Kim M.S."/>
            <person name="Koo N."/>
            <person name="Laohavisit A."/>
            <person name="Lee Y.H."/>
            <person name="Lumba S."/>
            <person name="McCourt P."/>
            <person name="Mortimer J.C."/>
            <person name="Mutuku J.M."/>
            <person name="Nomura T."/>
            <person name="Sasaki-Sekimoto Y."/>
            <person name="Seto Y."/>
            <person name="Wang Y."/>
            <person name="Wakatake T."/>
            <person name="Sakakibara H."/>
            <person name="Demura T."/>
            <person name="Yamaguchi S."/>
            <person name="Yoneyama K."/>
            <person name="Manabe R.I."/>
            <person name="Nelson D.C."/>
            <person name="Schulman A.H."/>
            <person name="Timko M.P."/>
            <person name="dePamphilis C.W."/>
            <person name="Choi D."/>
            <person name="Shirasu K."/>
        </authorList>
    </citation>
    <scope>NUCLEOTIDE SEQUENCE [LARGE SCALE GENOMIC DNA]</scope>
    <source>
        <strain evidence="11">cv. UVA1</strain>
    </source>
</reference>
<evidence type="ECO:0000313" key="10">
    <source>
        <dbReference type="EMBL" id="GER27523.1"/>
    </source>
</evidence>
<dbReference type="PANTHER" id="PTHR47652:SF3">
    <property type="entry name" value="MITOCHONDRIAL IMPORT INNER MEMBRANE TRANSLOCASE SUBUNIT TIM44"/>
    <property type="match status" value="1"/>
</dbReference>